<accession>A0A3E1NE41</accession>
<protein>
    <submittedName>
        <fullName evidence="1">Uncharacterized protein</fullName>
    </submittedName>
</protein>
<reference evidence="1 2" key="1">
    <citation type="submission" date="2018-08" db="EMBL/GenBank/DDBJ databases">
        <title>Chitinophagaceae sp. K23C18032701, a novel bacterium isolated from forest soil.</title>
        <authorList>
            <person name="Wang C."/>
        </authorList>
    </citation>
    <scope>NUCLEOTIDE SEQUENCE [LARGE SCALE GENOMIC DNA]</scope>
    <source>
        <strain evidence="1 2">K23C18032701</strain>
    </source>
</reference>
<name>A0A3E1NE41_9BACT</name>
<dbReference type="AlphaFoldDB" id="A0A3E1NE41"/>
<organism evidence="1 2">
    <name type="scientific">Deminuibacter soli</name>
    <dbReference type="NCBI Taxonomy" id="2291815"/>
    <lineage>
        <taxon>Bacteria</taxon>
        <taxon>Pseudomonadati</taxon>
        <taxon>Bacteroidota</taxon>
        <taxon>Chitinophagia</taxon>
        <taxon>Chitinophagales</taxon>
        <taxon>Chitinophagaceae</taxon>
        <taxon>Deminuibacter</taxon>
    </lineage>
</organism>
<gene>
    <name evidence="1" type="ORF">DXN05_20210</name>
</gene>
<evidence type="ECO:0000313" key="2">
    <source>
        <dbReference type="Proteomes" id="UP000261284"/>
    </source>
</evidence>
<proteinExistence type="predicted"/>
<dbReference type="RefSeq" id="WP_116849111.1">
    <property type="nucleotide sequence ID" value="NZ_QTJU01000010.1"/>
</dbReference>
<evidence type="ECO:0000313" key="1">
    <source>
        <dbReference type="EMBL" id="RFM26239.1"/>
    </source>
</evidence>
<comment type="caution">
    <text evidence="1">The sequence shown here is derived from an EMBL/GenBank/DDBJ whole genome shotgun (WGS) entry which is preliminary data.</text>
</comment>
<sequence>MTAIPRYLVCDNFMDDEDGEYVLHTQAPKFLARWNDDTETFDIVAEYDNISEHFGGDKEKLISFMEEMVNWYEDYDEWLEENVDEA</sequence>
<keyword evidence="2" id="KW-1185">Reference proteome</keyword>
<dbReference type="OrthoDB" id="1100410at2"/>
<dbReference type="Proteomes" id="UP000261284">
    <property type="component" value="Unassembled WGS sequence"/>
</dbReference>
<dbReference type="EMBL" id="QTJU01000010">
    <property type="protein sequence ID" value="RFM26239.1"/>
    <property type="molecule type" value="Genomic_DNA"/>
</dbReference>